<sequence length="155" mass="16099">MVVPPNTQIVTASDHRIKEKNMFSLLRRRALHTFAFAATLGALGAGCAAPPAPPASPAASASPTQGPAQSPAQGPTQSPTGPQGARGTPEGCQADKLGDDILVGKTEAEAIALLQGCAWRLGERDGQQYPGTMDYNPQRRTLGVTSGKVAWVRRG</sequence>
<protein>
    <recommendedName>
        <fullName evidence="4">Lipoprotein</fullName>
    </recommendedName>
</protein>
<feature type="region of interest" description="Disordered" evidence="1">
    <location>
        <begin position="48"/>
        <end position="98"/>
    </location>
</feature>
<gene>
    <name evidence="2" type="ORF">LMG26411_05331</name>
</gene>
<keyword evidence="3" id="KW-1185">Reference proteome</keyword>
<organism evidence="2 3">
    <name type="scientific">Cupriavidus numazuensis</name>
    <dbReference type="NCBI Taxonomy" id="221992"/>
    <lineage>
        <taxon>Bacteria</taxon>
        <taxon>Pseudomonadati</taxon>
        <taxon>Pseudomonadota</taxon>
        <taxon>Betaproteobacteria</taxon>
        <taxon>Burkholderiales</taxon>
        <taxon>Burkholderiaceae</taxon>
        <taxon>Cupriavidus</taxon>
    </lineage>
</organism>
<dbReference type="EMBL" id="CAJPVI010000038">
    <property type="protein sequence ID" value="CAG2156726.1"/>
    <property type="molecule type" value="Genomic_DNA"/>
</dbReference>
<dbReference type="Proteomes" id="UP000672657">
    <property type="component" value="Unassembled WGS sequence"/>
</dbReference>
<reference evidence="2 3" key="1">
    <citation type="submission" date="2021-03" db="EMBL/GenBank/DDBJ databases">
        <authorList>
            <person name="Peeters C."/>
        </authorList>
    </citation>
    <scope>NUCLEOTIDE SEQUENCE [LARGE SCALE GENOMIC DNA]</scope>
    <source>
        <strain evidence="2 3">LMG 26411</strain>
    </source>
</reference>
<feature type="compositionally biased region" description="Low complexity" evidence="1">
    <location>
        <begin position="57"/>
        <end position="80"/>
    </location>
</feature>
<accession>A0ABN7Q6P0</accession>
<evidence type="ECO:0000313" key="3">
    <source>
        <dbReference type="Proteomes" id="UP000672657"/>
    </source>
</evidence>
<evidence type="ECO:0000256" key="1">
    <source>
        <dbReference type="SAM" id="MobiDB-lite"/>
    </source>
</evidence>
<evidence type="ECO:0008006" key="4">
    <source>
        <dbReference type="Google" id="ProtNLM"/>
    </source>
</evidence>
<proteinExistence type="predicted"/>
<evidence type="ECO:0000313" key="2">
    <source>
        <dbReference type="EMBL" id="CAG2156726.1"/>
    </source>
</evidence>
<name>A0ABN7Q6P0_9BURK</name>
<comment type="caution">
    <text evidence="2">The sequence shown here is derived from an EMBL/GenBank/DDBJ whole genome shotgun (WGS) entry which is preliminary data.</text>
</comment>